<organism evidence="2 3">
    <name type="scientific">Vitis vinifera</name>
    <name type="common">Grape</name>
    <dbReference type="NCBI Taxonomy" id="29760"/>
    <lineage>
        <taxon>Eukaryota</taxon>
        <taxon>Viridiplantae</taxon>
        <taxon>Streptophyta</taxon>
        <taxon>Embryophyta</taxon>
        <taxon>Tracheophyta</taxon>
        <taxon>Spermatophyta</taxon>
        <taxon>Magnoliopsida</taxon>
        <taxon>eudicotyledons</taxon>
        <taxon>Gunneridae</taxon>
        <taxon>Pentapetalae</taxon>
        <taxon>rosids</taxon>
        <taxon>Vitales</taxon>
        <taxon>Vitaceae</taxon>
        <taxon>Viteae</taxon>
        <taxon>Vitis</taxon>
    </lineage>
</organism>
<evidence type="ECO:0000256" key="1">
    <source>
        <dbReference type="SAM" id="SignalP"/>
    </source>
</evidence>
<feature type="chain" id="PRO_5019204078" evidence="1">
    <location>
        <begin position="23"/>
        <end position="141"/>
    </location>
</feature>
<reference evidence="2 3" key="1">
    <citation type="journal article" date="2018" name="PLoS Genet.">
        <title>Population sequencing reveals clonal diversity and ancestral inbreeding in the grapevine cultivar Chardonnay.</title>
        <authorList>
            <person name="Roach M.J."/>
            <person name="Johnson D.L."/>
            <person name="Bohlmann J."/>
            <person name="van Vuuren H.J."/>
            <person name="Jones S.J."/>
            <person name="Pretorius I.S."/>
            <person name="Schmidt S.A."/>
            <person name="Borneman A.R."/>
        </authorList>
    </citation>
    <scope>NUCLEOTIDE SEQUENCE [LARGE SCALE GENOMIC DNA]</scope>
    <source>
        <strain evidence="3">cv. Chardonnay</strain>
        <tissue evidence="2">Leaf</tissue>
    </source>
</reference>
<feature type="signal peptide" evidence="1">
    <location>
        <begin position="1"/>
        <end position="22"/>
    </location>
</feature>
<evidence type="ECO:0000313" key="2">
    <source>
        <dbReference type="EMBL" id="RVW19960.1"/>
    </source>
</evidence>
<comment type="caution">
    <text evidence="2">The sequence shown here is derived from an EMBL/GenBank/DDBJ whole genome shotgun (WGS) entry which is preliminary data.</text>
</comment>
<sequence>MLPPSKLSSFATLLVCNFLAIAELEIVGCPELKSLPEDMGCLKNLQIFLISYCLWEEIGEDWQDCSCPEIHNWWRFAYAKGHSGQLFYCRCNRCQIKAKRVSGRLVSLYQWLPLGKFRGILCLTSLKELQIAVCLELRSPP</sequence>
<evidence type="ECO:0000313" key="3">
    <source>
        <dbReference type="Proteomes" id="UP000288805"/>
    </source>
</evidence>
<protein>
    <submittedName>
        <fullName evidence="2">Uncharacterized protein</fullName>
    </submittedName>
</protein>
<dbReference type="AlphaFoldDB" id="A0A438C9P7"/>
<dbReference type="EMBL" id="QGNW01002413">
    <property type="protein sequence ID" value="RVW19960.1"/>
    <property type="molecule type" value="Genomic_DNA"/>
</dbReference>
<keyword evidence="1" id="KW-0732">Signal</keyword>
<dbReference type="Gene3D" id="3.80.10.10">
    <property type="entry name" value="Ribonuclease Inhibitor"/>
    <property type="match status" value="1"/>
</dbReference>
<dbReference type="InterPro" id="IPR032675">
    <property type="entry name" value="LRR_dom_sf"/>
</dbReference>
<proteinExistence type="predicted"/>
<name>A0A438C9P7_VITVI</name>
<accession>A0A438C9P7</accession>
<gene>
    <name evidence="2" type="ORF">CK203_117534</name>
</gene>
<dbReference type="Proteomes" id="UP000288805">
    <property type="component" value="Unassembled WGS sequence"/>
</dbReference>